<dbReference type="Gene3D" id="1.10.630.10">
    <property type="entry name" value="Cytochrome P450"/>
    <property type="match status" value="1"/>
</dbReference>
<dbReference type="OrthoDB" id="1103324at2759"/>
<feature type="binding site" description="axial binding residue" evidence="6">
    <location>
        <position position="441"/>
    </location>
    <ligand>
        <name>heme</name>
        <dbReference type="ChEBI" id="CHEBI:30413"/>
    </ligand>
    <ligandPart>
        <name>Fe</name>
        <dbReference type="ChEBI" id="CHEBI:18248"/>
    </ligandPart>
</feature>
<dbReference type="PRINTS" id="PR00463">
    <property type="entry name" value="EP450I"/>
</dbReference>
<dbReference type="EMBL" id="VFLP01000122">
    <property type="protein sequence ID" value="TRX87782.1"/>
    <property type="molecule type" value="Genomic_DNA"/>
</dbReference>
<keyword evidence="10" id="KW-1185">Reference proteome</keyword>
<name>A0A553HIK1_9PEZI</name>
<keyword evidence="3 7" id="KW-0560">Oxidoreductase</keyword>
<sequence>MANILLLTAFAILCSLTIAYLKGVGRRPSDYPPGPPTLPIIGNIHQLPKSQPHKQFQKWAKEYGPIYSLVLGTQVLIVISDGAGVKELLDKKSAICSDRMPWYIGQTLCSGGQRFLMMPYGDEWRTFRKVGHQSMNSWASKRFIPYQDVESMQMLREMVHQPQIFWESFRRFSNSLSTHMIFGFRTVKHNDPRLGQIYDGSLDFSTLAVSPESAVFDAFPLLRYVPDFLSSAKRRAKALHERERPFFLSFLHEAKRSLEAGTLKPCIAADMIKAQEEEGFSDHQAAYALGSWLEAGSDTTSSTMYGFACAMVLFPEVQRKAQAEIDEVIGSRLPTLDDESSLPYIRACVKESLRWMPVASIGAAPHAVTRDDVYMGYRIPKGAGLVHNIYTLNMDEKRYPNPRTFNPDRFYHDKQSAAEAAQNPDYMARDHYGFGAGRRICLGMHIAERSLFITIVRMLWAFTFSPEKDAAGNDILPDGENLTPGLAQQPPRFLARIVPRDPKRTQIIEEANSE</sequence>
<dbReference type="Pfam" id="PF00067">
    <property type="entry name" value="p450"/>
    <property type="match status" value="1"/>
</dbReference>
<keyword evidence="4 6" id="KW-0408">Iron</keyword>
<dbReference type="SUPFAM" id="SSF48264">
    <property type="entry name" value="Cytochrome P450"/>
    <property type="match status" value="1"/>
</dbReference>
<keyword evidence="5 7" id="KW-0503">Monooxygenase</keyword>
<feature type="signal peptide" evidence="8">
    <location>
        <begin position="1"/>
        <end position="19"/>
    </location>
</feature>
<dbReference type="Proteomes" id="UP000319160">
    <property type="component" value="Unassembled WGS sequence"/>
</dbReference>
<organism evidence="9 10">
    <name type="scientific">Xylaria flabelliformis</name>
    <dbReference type="NCBI Taxonomy" id="2512241"/>
    <lineage>
        <taxon>Eukaryota</taxon>
        <taxon>Fungi</taxon>
        <taxon>Dikarya</taxon>
        <taxon>Ascomycota</taxon>
        <taxon>Pezizomycotina</taxon>
        <taxon>Sordariomycetes</taxon>
        <taxon>Xylariomycetidae</taxon>
        <taxon>Xylariales</taxon>
        <taxon>Xylariaceae</taxon>
        <taxon>Xylaria</taxon>
    </lineage>
</organism>
<dbReference type="GO" id="GO:0004497">
    <property type="term" value="F:monooxygenase activity"/>
    <property type="evidence" value="ECO:0007669"/>
    <property type="project" value="UniProtKB-KW"/>
</dbReference>
<reference evidence="10" key="1">
    <citation type="submission" date="2019-06" db="EMBL/GenBank/DDBJ databases">
        <title>Draft genome sequence of the griseofulvin-producing fungus Xylaria cubensis strain G536.</title>
        <authorList>
            <person name="Mead M.E."/>
            <person name="Raja H.A."/>
            <person name="Steenwyk J.L."/>
            <person name="Knowles S.L."/>
            <person name="Oberlies N.H."/>
            <person name="Rokas A."/>
        </authorList>
    </citation>
    <scope>NUCLEOTIDE SEQUENCE [LARGE SCALE GENOMIC DNA]</scope>
    <source>
        <strain evidence="10">G536</strain>
    </source>
</reference>
<dbReference type="InterPro" id="IPR050364">
    <property type="entry name" value="Cytochrome_P450_fung"/>
</dbReference>
<accession>A0A553HIK1</accession>
<protein>
    <recommendedName>
        <fullName evidence="11">Cytochrome P450</fullName>
    </recommendedName>
</protein>
<dbReference type="GO" id="GO:0016705">
    <property type="term" value="F:oxidoreductase activity, acting on paired donors, with incorporation or reduction of molecular oxygen"/>
    <property type="evidence" value="ECO:0007669"/>
    <property type="project" value="InterPro"/>
</dbReference>
<feature type="chain" id="PRO_5022192277" description="Cytochrome P450" evidence="8">
    <location>
        <begin position="20"/>
        <end position="514"/>
    </location>
</feature>
<evidence type="ECO:0000256" key="6">
    <source>
        <dbReference type="PIRSR" id="PIRSR602401-1"/>
    </source>
</evidence>
<comment type="cofactor">
    <cofactor evidence="6">
        <name>heme</name>
        <dbReference type="ChEBI" id="CHEBI:30413"/>
    </cofactor>
</comment>
<dbReference type="PANTHER" id="PTHR46300">
    <property type="entry name" value="P450, PUTATIVE (EUROFUNG)-RELATED-RELATED"/>
    <property type="match status" value="1"/>
</dbReference>
<dbReference type="InterPro" id="IPR017972">
    <property type="entry name" value="Cyt_P450_CS"/>
</dbReference>
<evidence type="ECO:0000256" key="8">
    <source>
        <dbReference type="SAM" id="SignalP"/>
    </source>
</evidence>
<proteinExistence type="inferred from homology"/>
<dbReference type="CDD" id="cd11065">
    <property type="entry name" value="CYP64-like"/>
    <property type="match status" value="1"/>
</dbReference>
<comment type="caution">
    <text evidence="9">The sequence shown here is derived from an EMBL/GenBank/DDBJ whole genome shotgun (WGS) entry which is preliminary data.</text>
</comment>
<evidence type="ECO:0000256" key="4">
    <source>
        <dbReference type="ARBA" id="ARBA00023004"/>
    </source>
</evidence>
<dbReference type="PANTHER" id="PTHR46300:SF2">
    <property type="entry name" value="CYTOCHROME P450 MONOOXYGENASE ALNH-RELATED"/>
    <property type="match status" value="1"/>
</dbReference>
<evidence type="ECO:0000256" key="2">
    <source>
        <dbReference type="ARBA" id="ARBA00022723"/>
    </source>
</evidence>
<evidence type="ECO:0000256" key="3">
    <source>
        <dbReference type="ARBA" id="ARBA00023002"/>
    </source>
</evidence>
<dbReference type="STRING" id="2512241.A0A553HIK1"/>
<dbReference type="InterPro" id="IPR002401">
    <property type="entry name" value="Cyt_P450_E_grp-I"/>
</dbReference>
<dbReference type="AlphaFoldDB" id="A0A553HIK1"/>
<dbReference type="GO" id="GO:0020037">
    <property type="term" value="F:heme binding"/>
    <property type="evidence" value="ECO:0007669"/>
    <property type="project" value="InterPro"/>
</dbReference>
<comment type="similarity">
    <text evidence="1 7">Belongs to the cytochrome P450 family.</text>
</comment>
<evidence type="ECO:0000313" key="10">
    <source>
        <dbReference type="Proteomes" id="UP000319160"/>
    </source>
</evidence>
<evidence type="ECO:0000256" key="1">
    <source>
        <dbReference type="ARBA" id="ARBA00010617"/>
    </source>
</evidence>
<dbReference type="InterPro" id="IPR001128">
    <property type="entry name" value="Cyt_P450"/>
</dbReference>
<dbReference type="GO" id="GO:0005506">
    <property type="term" value="F:iron ion binding"/>
    <property type="evidence" value="ECO:0007669"/>
    <property type="project" value="InterPro"/>
</dbReference>
<dbReference type="PROSITE" id="PS00086">
    <property type="entry name" value="CYTOCHROME_P450"/>
    <property type="match status" value="1"/>
</dbReference>
<evidence type="ECO:0000256" key="5">
    <source>
        <dbReference type="ARBA" id="ARBA00023033"/>
    </source>
</evidence>
<evidence type="ECO:0008006" key="11">
    <source>
        <dbReference type="Google" id="ProtNLM"/>
    </source>
</evidence>
<evidence type="ECO:0000256" key="7">
    <source>
        <dbReference type="RuleBase" id="RU000461"/>
    </source>
</evidence>
<keyword evidence="2 6" id="KW-0479">Metal-binding</keyword>
<dbReference type="InterPro" id="IPR036396">
    <property type="entry name" value="Cyt_P450_sf"/>
</dbReference>
<gene>
    <name evidence="9" type="ORF">FHL15_011320</name>
</gene>
<dbReference type="PRINTS" id="PR00385">
    <property type="entry name" value="P450"/>
</dbReference>
<evidence type="ECO:0000313" key="9">
    <source>
        <dbReference type="EMBL" id="TRX87782.1"/>
    </source>
</evidence>
<keyword evidence="8" id="KW-0732">Signal</keyword>
<keyword evidence="6 7" id="KW-0349">Heme</keyword>